<keyword evidence="13" id="KW-1185">Reference proteome</keyword>
<keyword evidence="4 9" id="KW-0967">Endosome</keyword>
<dbReference type="FunFam" id="2.30.29.30:FF:000250">
    <property type="entry name" value="Sesquipedalian-1 isoform A"/>
    <property type="match status" value="1"/>
</dbReference>
<dbReference type="GO" id="GO:0005829">
    <property type="term" value="C:cytosol"/>
    <property type="evidence" value="ECO:0007669"/>
    <property type="project" value="GOC"/>
</dbReference>
<dbReference type="Proteomes" id="UP000694424">
    <property type="component" value="Unplaced"/>
</dbReference>
<reference evidence="12" key="2">
    <citation type="submission" date="2025-09" db="UniProtKB">
        <authorList>
            <consortium name="Ensembl"/>
        </authorList>
    </citation>
    <scope>IDENTIFICATION</scope>
</reference>
<evidence type="ECO:0000256" key="6">
    <source>
        <dbReference type="ARBA" id="ARBA00023329"/>
    </source>
</evidence>
<comment type="similarity">
    <text evidence="8 9">Belongs to the sesquipedalian family.</text>
</comment>
<name>A0A8B9QED9_APTOW</name>
<dbReference type="SUPFAM" id="SSF50729">
    <property type="entry name" value="PH domain-like"/>
    <property type="match status" value="1"/>
</dbReference>
<dbReference type="PANTHER" id="PTHR22902:SF17">
    <property type="entry name" value="SESQUIPEDALIAN-1"/>
    <property type="match status" value="1"/>
</dbReference>
<feature type="region of interest" description="Disordered" evidence="10">
    <location>
        <begin position="130"/>
        <end position="221"/>
    </location>
</feature>
<keyword evidence="3 9" id="KW-0597">Phosphoprotein</keyword>
<dbReference type="Pfam" id="PF00169">
    <property type="entry name" value="PH"/>
    <property type="match status" value="1"/>
</dbReference>
<protein>
    <recommendedName>
        <fullName evidence="9">Sesquipedalian</fullName>
        <shortName evidence="9">Ses</shortName>
    </recommendedName>
    <alternativeName>
        <fullName evidence="9">PH domain-containing endocytic trafficking adaptor</fullName>
    </alternativeName>
</protein>
<organism evidence="12 13">
    <name type="scientific">Apteryx owenii</name>
    <name type="common">Little spotted kiwi</name>
    <dbReference type="NCBI Taxonomy" id="8824"/>
    <lineage>
        <taxon>Eukaryota</taxon>
        <taxon>Metazoa</taxon>
        <taxon>Chordata</taxon>
        <taxon>Craniata</taxon>
        <taxon>Vertebrata</taxon>
        <taxon>Euteleostomi</taxon>
        <taxon>Archelosauria</taxon>
        <taxon>Archosauria</taxon>
        <taxon>Dinosauria</taxon>
        <taxon>Saurischia</taxon>
        <taxon>Theropoda</taxon>
        <taxon>Coelurosauria</taxon>
        <taxon>Aves</taxon>
        <taxon>Palaeognathae</taxon>
        <taxon>Apterygiformes</taxon>
        <taxon>Apterygidae</taxon>
        <taxon>Apteryx</taxon>
    </lineage>
</organism>
<feature type="domain" description="PH" evidence="11">
    <location>
        <begin position="17"/>
        <end position="113"/>
    </location>
</feature>
<evidence type="ECO:0000256" key="7">
    <source>
        <dbReference type="ARBA" id="ARBA00055391"/>
    </source>
</evidence>
<dbReference type="GO" id="GO:0005802">
    <property type="term" value="C:trans-Golgi network"/>
    <property type="evidence" value="ECO:0007669"/>
    <property type="project" value="UniProtKB-UniRule"/>
</dbReference>
<proteinExistence type="inferred from homology"/>
<dbReference type="GO" id="GO:0001881">
    <property type="term" value="P:receptor recycling"/>
    <property type="evidence" value="ECO:0007669"/>
    <property type="project" value="UniProtKB-UniRule"/>
</dbReference>
<evidence type="ECO:0000256" key="8">
    <source>
        <dbReference type="ARBA" id="ARBA00060846"/>
    </source>
</evidence>
<comment type="subcellular location">
    <subcellularLocation>
        <location evidence="9">Early endosome</location>
    </subcellularLocation>
    <subcellularLocation>
        <location evidence="1 9">Recycling endosome</location>
    </subcellularLocation>
    <subcellularLocation>
        <location evidence="2 9">Golgi apparatus</location>
        <location evidence="2 9">trans-Golgi network</location>
    </subcellularLocation>
    <subcellularLocation>
        <location evidence="9">Cytoplasmic vesicle</location>
        <location evidence="9">Clathrin-coated vesicle</location>
    </subcellularLocation>
</comment>
<evidence type="ECO:0000256" key="2">
    <source>
        <dbReference type="ARBA" id="ARBA00004601"/>
    </source>
</evidence>
<evidence type="ECO:0000256" key="3">
    <source>
        <dbReference type="ARBA" id="ARBA00022553"/>
    </source>
</evidence>
<dbReference type="GO" id="GO:0042147">
    <property type="term" value="P:retrograde transport, endosome to Golgi"/>
    <property type="evidence" value="ECO:0007669"/>
    <property type="project" value="UniProtKB-UniRule"/>
</dbReference>
<sequence length="346" mass="36944">MKLNERSLAFYATCDSPADNAGFLYKRGERHTAYHRRWFVLKGNMLFYFEERESREPVGVIVLEGCTVELCDSGEEFAFAIRFGGAKSRTYVLAAESQAAMEAWVKSLSRASFDYMRLVVRELEKQLVEMQRGPAGGRSAKPAAPEQSPERRPVLPGALPKENGCAVWNNAQGTDPPPRAAAPRWASGCDAEASPRPPPVPPRRRASSGDPAAAAESPGADVRWECREQECTDVPAVPGSGAGPAKQKSSRILGALAAAASFGSGALSPHLRAGQASGKRRFCIRLDPNLQVLKPGVAGCSSPCSEAERARPGPGGVLVLLQGDYAMILGGGQVLTGGVLRRGGRW</sequence>
<dbReference type="PANTHER" id="PTHR22902">
    <property type="entry name" value="SESQUIPEDALIAN"/>
    <property type="match status" value="1"/>
</dbReference>
<comment type="function">
    <text evidence="7 9">Plays a role in endocytic trafficking. Required for receptor recycling from endosomes, both to the trans-Golgi network and the plasma membrane.</text>
</comment>
<evidence type="ECO:0000256" key="5">
    <source>
        <dbReference type="ARBA" id="ARBA00023034"/>
    </source>
</evidence>
<dbReference type="AlphaFoldDB" id="A0A8B9QED9"/>
<dbReference type="CDD" id="cd13288">
    <property type="entry name" value="PH_Ses"/>
    <property type="match status" value="1"/>
</dbReference>
<reference evidence="12" key="1">
    <citation type="submission" date="2025-08" db="UniProtKB">
        <authorList>
            <consortium name="Ensembl"/>
        </authorList>
    </citation>
    <scope>IDENTIFICATION</scope>
</reference>
<dbReference type="GO" id="GO:0030136">
    <property type="term" value="C:clathrin-coated vesicle"/>
    <property type="evidence" value="ECO:0007669"/>
    <property type="project" value="UniProtKB-SubCell"/>
</dbReference>
<dbReference type="GO" id="GO:0055037">
    <property type="term" value="C:recycling endosome"/>
    <property type="evidence" value="ECO:0007669"/>
    <property type="project" value="UniProtKB-SubCell"/>
</dbReference>
<keyword evidence="5 9" id="KW-0333">Golgi apparatus</keyword>
<evidence type="ECO:0000313" key="12">
    <source>
        <dbReference type="Ensembl" id="ENSAOWP00000025075.1"/>
    </source>
</evidence>
<evidence type="ECO:0000256" key="9">
    <source>
        <dbReference type="RuleBase" id="RU369082"/>
    </source>
</evidence>
<evidence type="ECO:0000256" key="4">
    <source>
        <dbReference type="ARBA" id="ARBA00022753"/>
    </source>
</evidence>
<dbReference type="GO" id="GO:0005769">
    <property type="term" value="C:early endosome"/>
    <property type="evidence" value="ECO:0007669"/>
    <property type="project" value="UniProtKB-SubCell"/>
</dbReference>
<dbReference type="Ensembl" id="ENSAOWT00000028436.1">
    <property type="protein sequence ID" value="ENSAOWP00000025075.1"/>
    <property type="gene ID" value="ENSAOWG00000016977.1"/>
</dbReference>
<dbReference type="InterPro" id="IPR001849">
    <property type="entry name" value="PH_domain"/>
</dbReference>
<evidence type="ECO:0000256" key="10">
    <source>
        <dbReference type="SAM" id="MobiDB-lite"/>
    </source>
</evidence>
<dbReference type="GO" id="GO:0007032">
    <property type="term" value="P:endosome organization"/>
    <property type="evidence" value="ECO:0007669"/>
    <property type="project" value="UniProtKB-UniRule"/>
</dbReference>
<evidence type="ECO:0000256" key="1">
    <source>
        <dbReference type="ARBA" id="ARBA00004172"/>
    </source>
</evidence>
<dbReference type="SMART" id="SM00233">
    <property type="entry name" value="PH"/>
    <property type="match status" value="1"/>
</dbReference>
<evidence type="ECO:0000259" key="11">
    <source>
        <dbReference type="PROSITE" id="PS50003"/>
    </source>
</evidence>
<dbReference type="InterPro" id="IPR045188">
    <property type="entry name" value="Boi1/Boi2-like"/>
</dbReference>
<dbReference type="PROSITE" id="PS50003">
    <property type="entry name" value="PH_DOMAIN"/>
    <property type="match status" value="1"/>
</dbReference>
<evidence type="ECO:0000313" key="13">
    <source>
        <dbReference type="Proteomes" id="UP000694424"/>
    </source>
</evidence>
<dbReference type="InterPro" id="IPR011993">
    <property type="entry name" value="PH-like_dom_sf"/>
</dbReference>
<accession>A0A8B9QED9</accession>
<keyword evidence="6 9" id="KW-0968">Cytoplasmic vesicle</keyword>
<dbReference type="Gene3D" id="2.30.29.30">
    <property type="entry name" value="Pleckstrin-homology domain (PH domain)/Phosphotyrosine-binding domain (PTB)"/>
    <property type="match status" value="1"/>
</dbReference>